<dbReference type="PANTHER" id="PTHR24148">
    <property type="entry name" value="ANKYRIN REPEAT DOMAIN-CONTAINING PROTEIN 39 HOMOLOG-RELATED"/>
    <property type="match status" value="1"/>
</dbReference>
<feature type="compositionally biased region" description="Low complexity" evidence="2">
    <location>
        <begin position="637"/>
        <end position="659"/>
    </location>
</feature>
<feature type="region of interest" description="Disordered" evidence="2">
    <location>
        <begin position="632"/>
        <end position="671"/>
    </location>
</feature>
<feature type="region of interest" description="Disordered" evidence="2">
    <location>
        <begin position="686"/>
        <end position="707"/>
    </location>
</feature>
<feature type="domain" description="Heterokaryon incompatibility" evidence="3">
    <location>
        <begin position="100"/>
        <end position="249"/>
    </location>
</feature>
<comment type="caution">
    <text evidence="4">The sequence shown here is derived from an EMBL/GenBank/DDBJ whole genome shotgun (WGS) entry which is preliminary data.</text>
</comment>
<dbReference type="InterPro" id="IPR052895">
    <property type="entry name" value="HetReg/Transcr_Mod"/>
</dbReference>
<proteinExistence type="predicted"/>
<evidence type="ECO:0000313" key="5">
    <source>
        <dbReference type="Proteomes" id="UP001172101"/>
    </source>
</evidence>
<evidence type="ECO:0000256" key="2">
    <source>
        <dbReference type="SAM" id="MobiDB-lite"/>
    </source>
</evidence>
<feature type="compositionally biased region" description="Low complexity" evidence="2">
    <location>
        <begin position="585"/>
        <end position="596"/>
    </location>
</feature>
<feature type="region of interest" description="Disordered" evidence="2">
    <location>
        <begin position="560"/>
        <end position="597"/>
    </location>
</feature>
<dbReference type="Pfam" id="PF06985">
    <property type="entry name" value="HET"/>
    <property type="match status" value="1"/>
</dbReference>
<feature type="coiled-coil region" evidence="1">
    <location>
        <begin position="22"/>
        <end position="50"/>
    </location>
</feature>
<dbReference type="InterPro" id="IPR010730">
    <property type="entry name" value="HET"/>
</dbReference>
<protein>
    <submittedName>
        <fullName evidence="4">Heterokaryon incompatibility protein-domain-containing protein</fullName>
    </submittedName>
</protein>
<dbReference type="AlphaFoldDB" id="A0AA40A6J8"/>
<accession>A0AA40A6J8</accession>
<evidence type="ECO:0000313" key="4">
    <source>
        <dbReference type="EMBL" id="KAK0710155.1"/>
    </source>
</evidence>
<dbReference type="PANTHER" id="PTHR24148:SF64">
    <property type="entry name" value="HETEROKARYON INCOMPATIBILITY DOMAIN-CONTAINING PROTEIN"/>
    <property type="match status" value="1"/>
</dbReference>
<dbReference type="Pfam" id="PF26639">
    <property type="entry name" value="Het-6_barrel"/>
    <property type="match status" value="1"/>
</dbReference>
<dbReference type="GeneID" id="85330061"/>
<evidence type="ECO:0000256" key="1">
    <source>
        <dbReference type="SAM" id="Coils"/>
    </source>
</evidence>
<keyword evidence="1" id="KW-0175">Coiled coil</keyword>
<name>A0AA40A6J8_9PEZI</name>
<organism evidence="4 5">
    <name type="scientific">Lasiosphaeria miniovina</name>
    <dbReference type="NCBI Taxonomy" id="1954250"/>
    <lineage>
        <taxon>Eukaryota</taxon>
        <taxon>Fungi</taxon>
        <taxon>Dikarya</taxon>
        <taxon>Ascomycota</taxon>
        <taxon>Pezizomycotina</taxon>
        <taxon>Sordariomycetes</taxon>
        <taxon>Sordariomycetidae</taxon>
        <taxon>Sordariales</taxon>
        <taxon>Lasiosphaeriaceae</taxon>
        <taxon>Lasiosphaeria</taxon>
    </lineage>
</organism>
<dbReference type="RefSeq" id="XP_060293459.1">
    <property type="nucleotide sequence ID" value="XM_060446791.1"/>
</dbReference>
<evidence type="ECO:0000259" key="3">
    <source>
        <dbReference type="Pfam" id="PF06985"/>
    </source>
</evidence>
<keyword evidence="5" id="KW-1185">Reference proteome</keyword>
<gene>
    <name evidence="4" type="ORF">B0T26DRAFT_787414</name>
</gene>
<dbReference type="Proteomes" id="UP001172101">
    <property type="component" value="Unassembled WGS sequence"/>
</dbReference>
<feature type="region of interest" description="Disordered" evidence="2">
    <location>
        <begin position="491"/>
        <end position="523"/>
    </location>
</feature>
<reference evidence="4" key="1">
    <citation type="submission" date="2023-06" db="EMBL/GenBank/DDBJ databases">
        <title>Genome-scale phylogeny and comparative genomics of the fungal order Sordariales.</title>
        <authorList>
            <consortium name="Lawrence Berkeley National Laboratory"/>
            <person name="Hensen N."/>
            <person name="Bonometti L."/>
            <person name="Westerberg I."/>
            <person name="Brannstrom I.O."/>
            <person name="Guillou S."/>
            <person name="Cros-Aarteil S."/>
            <person name="Calhoun S."/>
            <person name="Haridas S."/>
            <person name="Kuo A."/>
            <person name="Mondo S."/>
            <person name="Pangilinan J."/>
            <person name="Riley R."/>
            <person name="LaButti K."/>
            <person name="Andreopoulos B."/>
            <person name="Lipzen A."/>
            <person name="Chen C."/>
            <person name="Yanf M."/>
            <person name="Daum C."/>
            <person name="Ng V."/>
            <person name="Clum A."/>
            <person name="Steindorff A."/>
            <person name="Ohm R."/>
            <person name="Martin F."/>
            <person name="Silar P."/>
            <person name="Natvig D."/>
            <person name="Lalanne C."/>
            <person name="Gautier V."/>
            <person name="Ament-velasquez S.L."/>
            <person name="Kruys A."/>
            <person name="Hutchinson M.I."/>
            <person name="Powell A.J."/>
            <person name="Barry K."/>
            <person name="Miller A.N."/>
            <person name="Grigoriev I.V."/>
            <person name="Debuchy R."/>
            <person name="Gladieux P."/>
            <person name="Thoren M.H."/>
            <person name="Johannesson H."/>
        </authorList>
    </citation>
    <scope>NUCLEOTIDE SEQUENCE</scope>
    <source>
        <strain evidence="4">SMH2392-1A</strain>
    </source>
</reference>
<dbReference type="EMBL" id="JAUIRO010000006">
    <property type="protein sequence ID" value="KAK0710155.1"/>
    <property type="molecule type" value="Genomic_DNA"/>
</dbReference>
<sequence>MAHSNLSNISFSPGRQFLHNLAREQDNRQREEEQRLARESEQLAREKKIESAVLATFYSYQPIHDSYGTGTRVLVLKPGGGDDKLAGRLEPLWVGNSGDYKALSYVWGEPRLTDAILIDGKKLAITESLGAALRRLRPPTGRPALRIWIDQICINQRDTVERNKQVRLMHAIFRAASQILVWLGPDADGHASRAFQLVGALRSIFGDKLLASLCKSKGASLDWLPTEYWRSLRELSRLPWFRRAWIPQEIGTDAEAVVHWGSENMGWEALHDSMKKLEVQGWELKKKYKIDTSSVTLLFHRFVDKPRPKAESRAHRSFVYQLCLSARTLATDPRDYVYSQLGHHSAWVEAEQAIIIQPDYDNAISTIYHEIAIRALSNDSTLMLLNAVSDSGDARPPLPGPDPLLPTWVPRWDAGRFHSLVGHPGRYRAAGSSRSGITSGSFEDGYKTLVVKGVVVDTIAKVTPRFTSHCFVSDSSKKDLVQAAWRLARLSAAASPPAQPSSSRADTARGSQASLSSSSSSKSDAAKFTTQGAYRGDASAPALLAFLETLAPAALVTELSSPATPPPAATPRLMPKIPKPPPADSTTTTNNNSNNTAAYHSGLAALQKLFPSSSSYSSKHDPRKLLSLAASTAAPDSTTTTTNNNNNTSTSTSTSTSNSKQKPPPPNPTAWLQAAEDHAVHRCFAVTQSKNDNTSTTTTTTTTTNNRAEGKPGGCYFAMAPPTARAGDALVLLAGGETPYVLRPVTAEAKKDRWVFVGEAYVPGLMGAVEGEDGGAKGNGGGSKWPGDGAGVVTFRIG</sequence>
<feature type="compositionally biased region" description="Low complexity" evidence="2">
    <location>
        <begin position="693"/>
        <end position="706"/>
    </location>
</feature>